<organism evidence="4 5">
    <name type="scientific">Klebsormidium nitens</name>
    <name type="common">Green alga</name>
    <name type="synonym">Ulothrix nitens</name>
    <dbReference type="NCBI Taxonomy" id="105231"/>
    <lineage>
        <taxon>Eukaryota</taxon>
        <taxon>Viridiplantae</taxon>
        <taxon>Streptophyta</taxon>
        <taxon>Klebsormidiophyceae</taxon>
        <taxon>Klebsormidiales</taxon>
        <taxon>Klebsormidiaceae</taxon>
        <taxon>Klebsormidium</taxon>
    </lineage>
</organism>
<dbReference type="OMA" id="AWNQYFA"/>
<dbReference type="AlphaFoldDB" id="A0A1Y1I182"/>
<gene>
    <name evidence="4" type="ORF">KFL_001580260</name>
</gene>
<dbReference type="PANTHER" id="PTHR11852">
    <property type="entry name" value="PLATELET-ACTIVATING FACTOR ACETYLHYDROLASE"/>
    <property type="match status" value="1"/>
</dbReference>
<dbReference type="Proteomes" id="UP000054558">
    <property type="component" value="Unassembled WGS sequence"/>
</dbReference>
<dbReference type="SUPFAM" id="SSF52266">
    <property type="entry name" value="SGNH hydrolase"/>
    <property type="match status" value="1"/>
</dbReference>
<dbReference type="STRING" id="105231.A0A1Y1I182"/>
<feature type="transmembrane region" description="Helical" evidence="2">
    <location>
        <begin position="44"/>
        <end position="63"/>
    </location>
</feature>
<keyword evidence="2" id="KW-0812">Transmembrane</keyword>
<keyword evidence="2" id="KW-1133">Transmembrane helix</keyword>
<dbReference type="InterPro" id="IPR013830">
    <property type="entry name" value="SGNH_hydro"/>
</dbReference>
<keyword evidence="5" id="KW-1185">Reference proteome</keyword>
<evidence type="ECO:0000259" key="3">
    <source>
        <dbReference type="Pfam" id="PF13472"/>
    </source>
</evidence>
<dbReference type="InterPro" id="IPR036514">
    <property type="entry name" value="SGNH_hydro_sf"/>
</dbReference>
<dbReference type="PANTHER" id="PTHR11852:SF0">
    <property type="entry name" value="PLATELET-ACTIVATING FACTOR ACETYLHYDROLASE IB SUBUNIT BETA HOMOLOG"/>
    <property type="match status" value="1"/>
</dbReference>
<name>A0A1Y1I182_KLENI</name>
<feature type="domain" description="SGNH hydrolase-type esterase" evidence="3">
    <location>
        <begin position="122"/>
        <end position="298"/>
    </location>
</feature>
<dbReference type="OrthoDB" id="505607at2759"/>
<evidence type="ECO:0000313" key="5">
    <source>
        <dbReference type="Proteomes" id="UP000054558"/>
    </source>
</evidence>
<accession>A0A1Y1I182</accession>
<dbReference type="Pfam" id="PF13472">
    <property type="entry name" value="Lipase_GDSL_2"/>
    <property type="match status" value="1"/>
</dbReference>
<evidence type="ECO:0000256" key="2">
    <source>
        <dbReference type="SAM" id="Phobius"/>
    </source>
</evidence>
<proteinExistence type="inferred from homology"/>
<keyword evidence="2" id="KW-0472">Membrane</keyword>
<protein>
    <submittedName>
        <fullName evidence="4">1-alkyl-2-acetylglycerophosphocholine esterase</fullName>
    </submittedName>
</protein>
<dbReference type="Gene3D" id="3.40.50.1110">
    <property type="entry name" value="SGNH hydrolase"/>
    <property type="match status" value="1"/>
</dbReference>
<dbReference type="EMBL" id="DF237107">
    <property type="protein sequence ID" value="GAQ83712.1"/>
    <property type="molecule type" value="Genomic_DNA"/>
</dbReference>
<sequence length="320" mass="36349">MASPMEIASLLQRPRGIQEWWNEVEESMHFARARPDFQKNVQKLVTTATFTVLVLFAGALLLLRHAPLTGEQILVKVGPEEYGPTEDWPPFVEERIQRPDWSGRHQRLVQEAKNGEFDLLYLGDSITEGWVGTSVDRPMEKYEGNKQTWDELNRELGVSAADFGIAGDRVLHLLWRMQNGELPARTPKVLILCIGVNDLGSGQSVDDTFEHMKRLLGFFETRTPEMGIALLSVLPSAYGVPTGARHEGPGQLNKKLKKLDGGRIRFIDCTSVFSEGDGVKNELFLPDFLHLNGDGYRRWALCFKDDVRKLLKKHSRRRLR</sequence>
<reference evidence="4 5" key="1">
    <citation type="journal article" date="2014" name="Nat. Commun.">
        <title>Klebsormidium flaccidum genome reveals primary factors for plant terrestrial adaptation.</title>
        <authorList>
            <person name="Hori K."/>
            <person name="Maruyama F."/>
            <person name="Fujisawa T."/>
            <person name="Togashi T."/>
            <person name="Yamamoto N."/>
            <person name="Seo M."/>
            <person name="Sato S."/>
            <person name="Yamada T."/>
            <person name="Mori H."/>
            <person name="Tajima N."/>
            <person name="Moriyama T."/>
            <person name="Ikeuchi M."/>
            <person name="Watanabe M."/>
            <person name="Wada H."/>
            <person name="Kobayashi K."/>
            <person name="Saito M."/>
            <person name="Masuda T."/>
            <person name="Sasaki-Sekimoto Y."/>
            <person name="Mashiguchi K."/>
            <person name="Awai K."/>
            <person name="Shimojima M."/>
            <person name="Masuda S."/>
            <person name="Iwai M."/>
            <person name="Nobusawa T."/>
            <person name="Narise T."/>
            <person name="Kondo S."/>
            <person name="Saito H."/>
            <person name="Sato R."/>
            <person name="Murakawa M."/>
            <person name="Ihara Y."/>
            <person name="Oshima-Yamada Y."/>
            <person name="Ohtaka K."/>
            <person name="Satoh M."/>
            <person name="Sonobe K."/>
            <person name="Ishii M."/>
            <person name="Ohtani R."/>
            <person name="Kanamori-Sato M."/>
            <person name="Honoki R."/>
            <person name="Miyazaki D."/>
            <person name="Mochizuki H."/>
            <person name="Umetsu J."/>
            <person name="Higashi K."/>
            <person name="Shibata D."/>
            <person name="Kamiya Y."/>
            <person name="Sato N."/>
            <person name="Nakamura Y."/>
            <person name="Tabata S."/>
            <person name="Ida S."/>
            <person name="Kurokawa K."/>
            <person name="Ohta H."/>
        </authorList>
    </citation>
    <scope>NUCLEOTIDE SEQUENCE [LARGE SCALE GENOMIC DNA]</scope>
    <source>
        <strain evidence="4 5">NIES-2285</strain>
    </source>
</reference>
<evidence type="ECO:0000313" key="4">
    <source>
        <dbReference type="EMBL" id="GAQ83712.1"/>
    </source>
</evidence>
<evidence type="ECO:0000256" key="1">
    <source>
        <dbReference type="ARBA" id="ARBA00038184"/>
    </source>
</evidence>
<comment type="similarity">
    <text evidence="1">Belongs to the 'GDSL' lipolytic enzyme family. Platelet-activating factor acetylhydrolase IB beta/gamma subunits subfamily.</text>
</comment>